<reference evidence="2 3" key="1">
    <citation type="submission" date="2017-09" db="EMBL/GenBank/DDBJ databases">
        <title>Depth-based differentiation of microbial function through sediment-hosted aquifers and enrichment of novel symbionts in the deep terrestrial subsurface.</title>
        <authorList>
            <person name="Probst A.J."/>
            <person name="Ladd B."/>
            <person name="Jarett J.K."/>
            <person name="Geller-Mcgrath D.E."/>
            <person name="Sieber C.M."/>
            <person name="Emerson J.B."/>
            <person name="Anantharaman K."/>
            <person name="Thomas B.C."/>
            <person name="Malmstrom R."/>
            <person name="Stieglmeier M."/>
            <person name="Klingl A."/>
            <person name="Woyke T."/>
            <person name="Ryan C.M."/>
            <person name="Banfield J.F."/>
        </authorList>
    </citation>
    <scope>NUCLEOTIDE SEQUENCE [LARGE SCALE GENOMIC DNA]</scope>
    <source>
        <strain evidence="2">CG08_land_8_20_14_0_20_45_16</strain>
    </source>
</reference>
<dbReference type="SUPFAM" id="SSF51735">
    <property type="entry name" value="NAD(P)-binding Rossmann-fold domains"/>
    <property type="match status" value="1"/>
</dbReference>
<sequence length="347" mass="38559">MIKPRFWRGKRVFVTGHTGFKGSWLCLLLHLLGSKVTGYALAAPTTPNLFELGRIKELISSFHGDVRDLTNLTKIIKKAKSEIVMHLAAQPIVRHSYEVPVETFETNVMGTVNLLEAARACPSVKSIVVITTDKVYENNRVKGQGSRVKGFKENDPLGGYDPYSSSKAAAELVANSYQCSYGLKIATARAGNVIGGGDFASDRLVPDFVRSIITKKSIKLRHPQAVRPWQHVLEPLCGYLLLAQEGATGAWNFGPSKKDVATVGSLVKKLCMVWDRRASFKIDPAKHLHEAHYLALDSKKAQTKLGWQPKWNLDKSLNKIIAWTQAYLAGQEMREVTLAQIQEYLND</sequence>
<dbReference type="EMBL" id="PEYM01000140">
    <property type="protein sequence ID" value="PIS28293.1"/>
    <property type="molecule type" value="Genomic_DNA"/>
</dbReference>
<protein>
    <submittedName>
        <fullName evidence="2">CDP-glucose 4,6-dehydratase</fullName>
    </submittedName>
</protein>
<organism evidence="2 3">
    <name type="scientific">Candidatus Saganbacteria bacterium CG08_land_8_20_14_0_20_45_16</name>
    <dbReference type="NCBI Taxonomy" id="2014293"/>
    <lineage>
        <taxon>Bacteria</taxon>
        <taxon>Bacillati</taxon>
        <taxon>Saganbacteria</taxon>
    </lineage>
</organism>
<proteinExistence type="predicted"/>
<gene>
    <name evidence="2" type="primary">rfbG</name>
    <name evidence="2" type="ORF">COT42_08575</name>
</gene>
<name>A0A2H0XTP5_UNCSA</name>
<evidence type="ECO:0000313" key="3">
    <source>
        <dbReference type="Proteomes" id="UP000231343"/>
    </source>
</evidence>
<dbReference type="InterPro" id="IPR036291">
    <property type="entry name" value="NAD(P)-bd_dom_sf"/>
</dbReference>
<evidence type="ECO:0000313" key="2">
    <source>
        <dbReference type="EMBL" id="PIS28293.1"/>
    </source>
</evidence>
<dbReference type="NCBIfam" id="TIGR02622">
    <property type="entry name" value="CDP_4_6_dhtase"/>
    <property type="match status" value="1"/>
</dbReference>
<dbReference type="Gene3D" id="3.40.50.720">
    <property type="entry name" value="NAD(P)-binding Rossmann-like Domain"/>
    <property type="match status" value="1"/>
</dbReference>
<dbReference type="PANTHER" id="PTHR43000">
    <property type="entry name" value="DTDP-D-GLUCOSE 4,6-DEHYDRATASE-RELATED"/>
    <property type="match status" value="1"/>
</dbReference>
<dbReference type="InterPro" id="IPR013445">
    <property type="entry name" value="CDP_4_6_deHydtase"/>
</dbReference>
<dbReference type="InterPro" id="IPR016040">
    <property type="entry name" value="NAD(P)-bd_dom"/>
</dbReference>
<feature type="domain" description="NAD(P)-binding" evidence="1">
    <location>
        <begin position="13"/>
        <end position="318"/>
    </location>
</feature>
<dbReference type="Proteomes" id="UP000231343">
    <property type="component" value="Unassembled WGS sequence"/>
</dbReference>
<dbReference type="Pfam" id="PF16363">
    <property type="entry name" value="GDP_Man_Dehyd"/>
    <property type="match status" value="1"/>
</dbReference>
<comment type="caution">
    <text evidence="2">The sequence shown here is derived from an EMBL/GenBank/DDBJ whole genome shotgun (WGS) entry which is preliminary data.</text>
</comment>
<dbReference type="Gene3D" id="3.90.25.10">
    <property type="entry name" value="UDP-galactose 4-epimerase, domain 1"/>
    <property type="match status" value="1"/>
</dbReference>
<evidence type="ECO:0000259" key="1">
    <source>
        <dbReference type="Pfam" id="PF16363"/>
    </source>
</evidence>
<dbReference type="AlphaFoldDB" id="A0A2H0XTP5"/>
<accession>A0A2H0XTP5</accession>